<dbReference type="EMBL" id="CAAALY010248499">
    <property type="protein sequence ID" value="VEL34836.1"/>
    <property type="molecule type" value="Genomic_DNA"/>
</dbReference>
<evidence type="ECO:0000256" key="1">
    <source>
        <dbReference type="SAM" id="MobiDB-lite"/>
    </source>
</evidence>
<reference evidence="2" key="1">
    <citation type="submission" date="2018-11" db="EMBL/GenBank/DDBJ databases">
        <authorList>
            <consortium name="Pathogen Informatics"/>
        </authorList>
    </citation>
    <scope>NUCLEOTIDE SEQUENCE</scope>
</reference>
<evidence type="ECO:0000313" key="2">
    <source>
        <dbReference type="EMBL" id="VEL34836.1"/>
    </source>
</evidence>
<gene>
    <name evidence="2" type="ORF">PXEA_LOCUS28276</name>
</gene>
<dbReference type="AlphaFoldDB" id="A0A448XEJ6"/>
<name>A0A448XEJ6_9PLAT</name>
<proteinExistence type="predicted"/>
<evidence type="ECO:0000313" key="3">
    <source>
        <dbReference type="Proteomes" id="UP000784294"/>
    </source>
</evidence>
<feature type="region of interest" description="Disordered" evidence="1">
    <location>
        <begin position="55"/>
        <end position="81"/>
    </location>
</feature>
<dbReference type="Proteomes" id="UP000784294">
    <property type="component" value="Unassembled WGS sequence"/>
</dbReference>
<sequence>MFCTDGSYPLQSLSFPLSPEPFTASKPKEALQSSGSTSLSSRFLRLHYCSGKRLSMSNITDSQPNPASDGTESVTSSNKRAQTNPNIQYCLGQPTLEVVTLFSSHEQDLGWKSNINVRHRSKLQTGVGKEKAGTGEHLLEAPSMEYDALNPNQQQQQTGSWQSSKDPDKSKYRCLRESTSQHCCRRSNSLSRLISLAGILPSEAPVSTRLCILTCMEFSLFWYLLKDTIIKHHILIRTLSILVSLN</sequence>
<organism evidence="2 3">
    <name type="scientific">Protopolystoma xenopodis</name>
    <dbReference type="NCBI Taxonomy" id="117903"/>
    <lineage>
        <taxon>Eukaryota</taxon>
        <taxon>Metazoa</taxon>
        <taxon>Spiralia</taxon>
        <taxon>Lophotrochozoa</taxon>
        <taxon>Platyhelminthes</taxon>
        <taxon>Monogenea</taxon>
        <taxon>Polyopisthocotylea</taxon>
        <taxon>Polystomatidea</taxon>
        <taxon>Polystomatidae</taxon>
        <taxon>Protopolystoma</taxon>
    </lineage>
</organism>
<comment type="caution">
    <text evidence="2">The sequence shown here is derived from an EMBL/GenBank/DDBJ whole genome shotgun (WGS) entry which is preliminary data.</text>
</comment>
<accession>A0A448XEJ6</accession>
<protein>
    <submittedName>
        <fullName evidence="2">Uncharacterized protein</fullName>
    </submittedName>
</protein>
<keyword evidence="3" id="KW-1185">Reference proteome</keyword>